<evidence type="ECO:0000256" key="14">
    <source>
        <dbReference type="SAM" id="Phobius"/>
    </source>
</evidence>
<evidence type="ECO:0000256" key="4">
    <source>
        <dbReference type="ARBA" id="ARBA00022553"/>
    </source>
</evidence>
<keyword evidence="12 14" id="KW-1133">Transmembrane helix</keyword>
<evidence type="ECO:0000313" key="17">
    <source>
        <dbReference type="Proteomes" id="UP000177629"/>
    </source>
</evidence>
<dbReference type="InterPro" id="IPR023299">
    <property type="entry name" value="ATPase_P-typ_cyto_dom_N"/>
</dbReference>
<dbReference type="Proteomes" id="UP000177629">
    <property type="component" value="Unassembled WGS sequence"/>
</dbReference>
<comment type="subcellular location">
    <subcellularLocation>
        <location evidence="1">Endomembrane system</location>
        <topology evidence="1">Multi-pass membrane protein</topology>
    </subcellularLocation>
</comment>
<keyword evidence="10" id="KW-0460">Magnesium</keyword>
<evidence type="ECO:0000256" key="9">
    <source>
        <dbReference type="ARBA" id="ARBA00022840"/>
    </source>
</evidence>
<dbReference type="SFLD" id="SFLDG00002">
    <property type="entry name" value="C1.7:_P-type_atpase_like"/>
    <property type="match status" value="1"/>
</dbReference>
<feature type="domain" description="Cation-transporting P-type ATPase N-terminal" evidence="15">
    <location>
        <begin position="1"/>
        <end position="62"/>
    </location>
</feature>
<dbReference type="EC" id="7.2.2.10" evidence="3"/>
<dbReference type="STRING" id="1802362.A2806_03190"/>
<dbReference type="SUPFAM" id="SSF81660">
    <property type="entry name" value="Metal cation-transporting ATPase, ATP-binding domain N"/>
    <property type="match status" value="1"/>
</dbReference>
<evidence type="ECO:0000256" key="2">
    <source>
        <dbReference type="ARBA" id="ARBA00005675"/>
    </source>
</evidence>
<evidence type="ECO:0000256" key="1">
    <source>
        <dbReference type="ARBA" id="ARBA00004127"/>
    </source>
</evidence>
<keyword evidence="5" id="KW-0406">Ion transport</keyword>
<dbReference type="SFLD" id="SFLDS00003">
    <property type="entry name" value="Haloacid_Dehalogenase"/>
    <property type="match status" value="1"/>
</dbReference>
<dbReference type="Pfam" id="PF00690">
    <property type="entry name" value="Cation_ATPase_N"/>
    <property type="match status" value="1"/>
</dbReference>
<evidence type="ECO:0000256" key="6">
    <source>
        <dbReference type="ARBA" id="ARBA00022692"/>
    </source>
</evidence>
<evidence type="ECO:0000259" key="15">
    <source>
        <dbReference type="SMART" id="SM00831"/>
    </source>
</evidence>
<keyword evidence="4" id="KW-0597">Phosphoprotein</keyword>
<evidence type="ECO:0000256" key="13">
    <source>
        <dbReference type="ARBA" id="ARBA00023136"/>
    </source>
</evidence>
<dbReference type="InterPro" id="IPR023214">
    <property type="entry name" value="HAD_sf"/>
</dbReference>
<evidence type="ECO:0000256" key="5">
    <source>
        <dbReference type="ARBA" id="ARBA00022568"/>
    </source>
</evidence>
<dbReference type="GO" id="GO:0016020">
    <property type="term" value="C:membrane"/>
    <property type="evidence" value="ECO:0007669"/>
    <property type="project" value="InterPro"/>
</dbReference>
<dbReference type="EMBL" id="MHSS01000016">
    <property type="protein sequence ID" value="OHA47584.1"/>
    <property type="molecule type" value="Genomic_DNA"/>
</dbReference>
<feature type="transmembrane region" description="Helical" evidence="14">
    <location>
        <begin position="76"/>
        <end position="93"/>
    </location>
</feature>
<evidence type="ECO:0000256" key="7">
    <source>
        <dbReference type="ARBA" id="ARBA00022741"/>
    </source>
</evidence>
<dbReference type="Gene3D" id="3.40.50.1000">
    <property type="entry name" value="HAD superfamily/HAD-like"/>
    <property type="match status" value="1"/>
</dbReference>
<keyword evidence="5" id="KW-0813">Transport</keyword>
<dbReference type="SFLD" id="SFLDF00027">
    <property type="entry name" value="p-type_atpase"/>
    <property type="match status" value="1"/>
</dbReference>
<dbReference type="InterPro" id="IPR059000">
    <property type="entry name" value="ATPase_P-type_domA"/>
</dbReference>
<dbReference type="GO" id="GO:0016887">
    <property type="term" value="F:ATP hydrolysis activity"/>
    <property type="evidence" value="ECO:0007669"/>
    <property type="project" value="InterPro"/>
</dbReference>
<dbReference type="Gene3D" id="1.20.1110.10">
    <property type="entry name" value="Calcium-transporting ATPase, transmembrane domain"/>
    <property type="match status" value="1"/>
</dbReference>
<dbReference type="FunFam" id="3.40.50.1000:FF:000028">
    <property type="entry name" value="Calcium-transporting P-type ATPase, putative"/>
    <property type="match status" value="1"/>
</dbReference>
<dbReference type="SUPFAM" id="SSF56784">
    <property type="entry name" value="HAD-like"/>
    <property type="match status" value="1"/>
</dbReference>
<feature type="transmembrane region" description="Helical" evidence="14">
    <location>
        <begin position="842"/>
        <end position="862"/>
    </location>
</feature>
<dbReference type="InterPro" id="IPR006408">
    <property type="entry name" value="P-type_ATPase_IIB"/>
</dbReference>
<organism evidence="16 17">
    <name type="scientific">Candidatus Terrybacteria bacterium RIFCSPHIGHO2_01_FULL_48_17</name>
    <dbReference type="NCBI Taxonomy" id="1802362"/>
    <lineage>
        <taxon>Bacteria</taxon>
        <taxon>Candidatus Terryibacteriota</taxon>
    </lineage>
</organism>
<dbReference type="InterPro" id="IPR018303">
    <property type="entry name" value="ATPase_P-typ_P_site"/>
</dbReference>
<evidence type="ECO:0000256" key="11">
    <source>
        <dbReference type="ARBA" id="ARBA00022967"/>
    </source>
</evidence>
<dbReference type="Gene3D" id="3.40.1110.10">
    <property type="entry name" value="Calcium-transporting ATPase, cytoplasmic domain N"/>
    <property type="match status" value="1"/>
</dbReference>
<dbReference type="Pfam" id="PF13246">
    <property type="entry name" value="Cation_ATPase"/>
    <property type="match status" value="1"/>
</dbReference>
<evidence type="ECO:0000256" key="12">
    <source>
        <dbReference type="ARBA" id="ARBA00022989"/>
    </source>
</evidence>
<dbReference type="InterPro" id="IPR023298">
    <property type="entry name" value="ATPase_P-typ_TM_dom_sf"/>
</dbReference>
<proteinExistence type="inferred from homology"/>
<comment type="similarity">
    <text evidence="2">Belongs to the cation transport ATPase (P-type) (TC 3.A.3) family. Type IIA subfamily.</text>
</comment>
<dbReference type="GO" id="GO:0005524">
    <property type="term" value="F:ATP binding"/>
    <property type="evidence" value="ECO:0007669"/>
    <property type="project" value="UniProtKB-KW"/>
</dbReference>
<accession>A0A1G2PGY2</accession>
<dbReference type="Gene3D" id="2.70.150.10">
    <property type="entry name" value="Calcium-transporting ATPase, cytoplasmic transduction domain A"/>
    <property type="match status" value="1"/>
</dbReference>
<dbReference type="InterPro" id="IPR036412">
    <property type="entry name" value="HAD-like_sf"/>
</dbReference>
<dbReference type="InterPro" id="IPR006068">
    <property type="entry name" value="ATPase_P-typ_cation-transptr_C"/>
</dbReference>
<dbReference type="NCBIfam" id="TIGR01494">
    <property type="entry name" value="ATPase_P-type"/>
    <property type="match status" value="2"/>
</dbReference>
<dbReference type="GO" id="GO:0005388">
    <property type="term" value="F:P-type calcium transporter activity"/>
    <property type="evidence" value="ECO:0007669"/>
    <property type="project" value="UniProtKB-EC"/>
</dbReference>
<dbReference type="Pfam" id="PF00122">
    <property type="entry name" value="E1-E2_ATPase"/>
    <property type="match status" value="1"/>
</dbReference>
<feature type="transmembrane region" description="Helical" evidence="14">
    <location>
        <begin position="780"/>
        <end position="797"/>
    </location>
</feature>
<keyword evidence="11" id="KW-1278">Translocase</keyword>
<keyword evidence="6 14" id="KW-0812">Transmembrane</keyword>
<dbReference type="SMART" id="SM00831">
    <property type="entry name" value="Cation_ATPase_N"/>
    <property type="match status" value="1"/>
</dbReference>
<dbReference type="SUPFAM" id="SSF81653">
    <property type="entry name" value="Calcium ATPase, transduction domain A"/>
    <property type="match status" value="1"/>
</dbReference>
<dbReference type="InterPro" id="IPR008250">
    <property type="entry name" value="ATPase_P-typ_transduc_dom_A_sf"/>
</dbReference>
<dbReference type="InterPro" id="IPR044492">
    <property type="entry name" value="P_typ_ATPase_HD_dom"/>
</dbReference>
<dbReference type="PROSITE" id="PS00154">
    <property type="entry name" value="ATPASE_E1_E2"/>
    <property type="match status" value="1"/>
</dbReference>
<dbReference type="SUPFAM" id="SSF81665">
    <property type="entry name" value="Calcium ATPase, transmembrane domain M"/>
    <property type="match status" value="1"/>
</dbReference>
<keyword evidence="13 14" id="KW-0472">Membrane</keyword>
<dbReference type="NCBIfam" id="TIGR01517">
    <property type="entry name" value="ATPase-IIB_Ca"/>
    <property type="match status" value="1"/>
</dbReference>
<dbReference type="InterPro" id="IPR001757">
    <property type="entry name" value="P_typ_ATPase"/>
</dbReference>
<dbReference type="PRINTS" id="PR00120">
    <property type="entry name" value="HATPASE"/>
</dbReference>
<keyword evidence="8" id="KW-0106">Calcium</keyword>
<name>A0A1G2PGY2_9BACT</name>
<sequence>MLATGEGGLGDDEASRRLKRYGPNKLSEKKKVSPLTIFINQFKNILIIILLVAAAFTFFVYAFGEHDRSDLIEGSLILAIVVMIAVLGFFQEYRAEKAIEALKKLLAFRAKVIRGGKQKEIDTIYLVPGDLVILEEGGKVPADIRLVDVANLRTSEASLTGESTPITKKTDALLGELAIADQKNMVFSGTAVASGRGKGIVVATGDKTQIGQIARFVAETEEGQTPIQKRLDRLGKILGLGTLAISSIVFAVIVFFAEDLAHLTLFERILKAFIASVALAVAAIPEGLPAVVTISLAFGTQRMLKRNALVRKLNSMETLGSVDVICADKTGTLTTAEMTVREIYFDGGNYEVSGEGYKGEGAFLRAGNAVNPESFQLLLEIGLVCNNANFDDEGRLLGDPTEGALLVSAKKANISSQAVRLYEEPFSSERKMMSVAAEERGAKRIYTKGAPEVVLSHCAKVIRNGSVVSLSSEDREAILKENARMAEKALRVLGFAYKDVNSIDEKSLENDLVFAGMQGMMDPPRKEIFNLISQCKTSGIRVVMITGDHLATAQAIAHEIGLEGAALTGADVDHASQAEFEERVEHISVYARVSPGHKFRIVEALKKHGHLVAMTGDGVNDAPALKRADIGIAMGITGTDVAKEASDMVLLDDRFNTIVAAIEEGRGIFDNIRKFVDYLLSCNIGEVLVVFLALLLFRDVPLTAVMLLWINVVTDGLPAVALGLDPAEKGILRYSPLRFQEQILNKRVWAEILVFGVAMTIATLWLFFRNLSEGLEEARAAAFMAIVIFELVRLVNIRSAFRISWRANIWLPLAIVSSVALQLVLVYVPIFADWFELSPIDVADWLYIGGAAFVLFVIFWFFDKILDRFMRPIVRSQKRHA</sequence>
<evidence type="ECO:0000256" key="8">
    <source>
        <dbReference type="ARBA" id="ARBA00022837"/>
    </source>
</evidence>
<comment type="caution">
    <text evidence="16">The sequence shown here is derived from an EMBL/GenBank/DDBJ whole genome shotgun (WGS) entry which is preliminary data.</text>
</comment>
<dbReference type="Pfam" id="PF00689">
    <property type="entry name" value="Cation_ATPase_C"/>
    <property type="match status" value="1"/>
</dbReference>
<dbReference type="GO" id="GO:0012505">
    <property type="term" value="C:endomembrane system"/>
    <property type="evidence" value="ECO:0007669"/>
    <property type="project" value="UniProtKB-SubCell"/>
</dbReference>
<evidence type="ECO:0000256" key="10">
    <source>
        <dbReference type="ARBA" id="ARBA00022842"/>
    </source>
</evidence>
<evidence type="ECO:0000256" key="3">
    <source>
        <dbReference type="ARBA" id="ARBA00012790"/>
    </source>
</evidence>
<feature type="transmembrane region" description="Helical" evidence="14">
    <location>
        <begin position="809"/>
        <end position="830"/>
    </location>
</feature>
<feature type="transmembrane region" description="Helical" evidence="14">
    <location>
        <begin position="269"/>
        <end position="298"/>
    </location>
</feature>
<feature type="transmembrane region" description="Helical" evidence="14">
    <location>
        <begin position="748"/>
        <end position="768"/>
    </location>
</feature>
<feature type="transmembrane region" description="Helical" evidence="14">
    <location>
        <begin position="45"/>
        <end position="64"/>
    </location>
</feature>
<dbReference type="FunFam" id="2.70.150.10:FF:000160">
    <property type="entry name" value="Sarcoplasmic/endoplasmic reticulum calcium ATPase 1"/>
    <property type="match status" value="1"/>
</dbReference>
<feature type="transmembrane region" description="Helical" evidence="14">
    <location>
        <begin position="703"/>
        <end position="727"/>
    </location>
</feature>
<dbReference type="AlphaFoldDB" id="A0A1G2PGY2"/>
<dbReference type="PANTHER" id="PTHR42861">
    <property type="entry name" value="CALCIUM-TRANSPORTING ATPASE"/>
    <property type="match status" value="1"/>
</dbReference>
<dbReference type="InterPro" id="IPR004014">
    <property type="entry name" value="ATPase_P-typ_cation-transptr_N"/>
</dbReference>
<dbReference type="PRINTS" id="PR00119">
    <property type="entry name" value="CATATPASE"/>
</dbReference>
<feature type="transmembrane region" description="Helical" evidence="14">
    <location>
        <begin position="675"/>
        <end position="697"/>
    </location>
</feature>
<evidence type="ECO:0000313" key="16">
    <source>
        <dbReference type="EMBL" id="OHA47584.1"/>
    </source>
</evidence>
<gene>
    <name evidence="16" type="ORF">A2806_03190</name>
</gene>
<protein>
    <recommendedName>
        <fullName evidence="3">P-type Ca(2+) transporter</fullName>
        <ecNumber evidence="3">7.2.2.10</ecNumber>
    </recommendedName>
</protein>
<keyword evidence="7" id="KW-0547">Nucleotide-binding</keyword>
<feature type="transmembrane region" description="Helical" evidence="14">
    <location>
        <begin position="237"/>
        <end position="257"/>
    </location>
</feature>
<keyword evidence="9" id="KW-0067">ATP-binding</keyword>
<reference evidence="16 17" key="1">
    <citation type="journal article" date="2016" name="Nat. Commun.">
        <title>Thousands of microbial genomes shed light on interconnected biogeochemical processes in an aquifer system.</title>
        <authorList>
            <person name="Anantharaman K."/>
            <person name="Brown C.T."/>
            <person name="Hug L.A."/>
            <person name="Sharon I."/>
            <person name="Castelle C.J."/>
            <person name="Probst A.J."/>
            <person name="Thomas B.C."/>
            <person name="Singh A."/>
            <person name="Wilkins M.J."/>
            <person name="Karaoz U."/>
            <person name="Brodie E.L."/>
            <person name="Williams K.H."/>
            <person name="Hubbard S.S."/>
            <person name="Banfield J.F."/>
        </authorList>
    </citation>
    <scope>NUCLEOTIDE SEQUENCE [LARGE SCALE GENOMIC DNA]</scope>
</reference>
<keyword evidence="5" id="KW-0109">Calcium transport</keyword>